<dbReference type="PANTHER" id="PTHR37306">
    <property type="entry name" value="COLICIN V PRODUCTION PROTEIN"/>
    <property type="match status" value="1"/>
</dbReference>
<dbReference type="Pfam" id="PF02674">
    <property type="entry name" value="Colicin_V"/>
    <property type="match status" value="1"/>
</dbReference>
<dbReference type="AlphaFoldDB" id="A0A9D9EDQ4"/>
<evidence type="ECO:0000313" key="7">
    <source>
        <dbReference type="Proteomes" id="UP000823637"/>
    </source>
</evidence>
<reference evidence="6" key="2">
    <citation type="journal article" date="2021" name="PeerJ">
        <title>Extensive microbial diversity within the chicken gut microbiome revealed by metagenomics and culture.</title>
        <authorList>
            <person name="Gilroy R."/>
            <person name="Ravi A."/>
            <person name="Getino M."/>
            <person name="Pursley I."/>
            <person name="Horton D.L."/>
            <person name="Alikhan N.F."/>
            <person name="Baker D."/>
            <person name="Gharbi K."/>
            <person name="Hall N."/>
            <person name="Watson M."/>
            <person name="Adriaenssens E.M."/>
            <person name="Foster-Nyarko E."/>
            <person name="Jarju S."/>
            <person name="Secka A."/>
            <person name="Antonio M."/>
            <person name="Oren A."/>
            <person name="Chaudhuri R.R."/>
            <person name="La Ragione R."/>
            <person name="Hildebrand F."/>
            <person name="Pallen M.J."/>
        </authorList>
    </citation>
    <scope>NUCLEOTIDE SEQUENCE</scope>
    <source>
        <strain evidence="6">D3-1215</strain>
    </source>
</reference>
<keyword evidence="3 5" id="KW-1133">Transmembrane helix</keyword>
<organism evidence="6 7">
    <name type="scientific">Candidatus Enterocola intestinipullorum</name>
    <dbReference type="NCBI Taxonomy" id="2840783"/>
    <lineage>
        <taxon>Bacteria</taxon>
        <taxon>Pseudomonadati</taxon>
        <taxon>Bacteroidota</taxon>
        <taxon>Bacteroidia</taxon>
        <taxon>Bacteroidales</taxon>
        <taxon>Candidatus Enterocola</taxon>
    </lineage>
</organism>
<comment type="caution">
    <text evidence="6">The sequence shown here is derived from an EMBL/GenBank/DDBJ whole genome shotgun (WGS) entry which is preliminary data.</text>
</comment>
<feature type="transmembrane region" description="Helical" evidence="5">
    <location>
        <begin position="26"/>
        <end position="47"/>
    </location>
</feature>
<dbReference type="PANTHER" id="PTHR37306:SF1">
    <property type="entry name" value="COLICIN V PRODUCTION PROTEIN"/>
    <property type="match status" value="1"/>
</dbReference>
<name>A0A9D9EDQ4_9BACT</name>
<keyword evidence="4 5" id="KW-0472">Membrane</keyword>
<dbReference type="GO" id="GO:0009403">
    <property type="term" value="P:toxin biosynthetic process"/>
    <property type="evidence" value="ECO:0007669"/>
    <property type="project" value="InterPro"/>
</dbReference>
<protein>
    <submittedName>
        <fullName evidence="6">CvpA family protein</fullName>
    </submittedName>
</protein>
<gene>
    <name evidence="6" type="ORF">IAC32_00010</name>
</gene>
<comment type="subcellular location">
    <subcellularLocation>
        <location evidence="1">Membrane</location>
        <topology evidence="1">Multi-pass membrane protein</topology>
    </subcellularLocation>
</comment>
<dbReference type="EMBL" id="JADIMR010000001">
    <property type="protein sequence ID" value="MBO8446121.1"/>
    <property type="molecule type" value="Genomic_DNA"/>
</dbReference>
<accession>A0A9D9EDQ4</accession>
<proteinExistence type="predicted"/>
<reference evidence="6" key="1">
    <citation type="submission" date="2020-10" db="EMBL/GenBank/DDBJ databases">
        <authorList>
            <person name="Gilroy R."/>
        </authorList>
    </citation>
    <scope>NUCLEOTIDE SEQUENCE</scope>
    <source>
        <strain evidence="6">D3-1215</strain>
    </source>
</reference>
<keyword evidence="2 5" id="KW-0812">Transmembrane</keyword>
<dbReference type="InterPro" id="IPR003825">
    <property type="entry name" value="Colicin-V_CvpA"/>
</dbReference>
<evidence type="ECO:0000313" key="6">
    <source>
        <dbReference type="EMBL" id="MBO8446121.1"/>
    </source>
</evidence>
<dbReference type="GO" id="GO:0016020">
    <property type="term" value="C:membrane"/>
    <property type="evidence" value="ECO:0007669"/>
    <property type="project" value="UniProtKB-SubCell"/>
</dbReference>
<feature type="transmembrane region" description="Helical" evidence="5">
    <location>
        <begin position="59"/>
        <end position="85"/>
    </location>
</feature>
<evidence type="ECO:0000256" key="4">
    <source>
        <dbReference type="ARBA" id="ARBA00023136"/>
    </source>
</evidence>
<dbReference type="Proteomes" id="UP000823637">
    <property type="component" value="Unassembled WGS sequence"/>
</dbReference>
<evidence type="ECO:0000256" key="2">
    <source>
        <dbReference type="ARBA" id="ARBA00022692"/>
    </source>
</evidence>
<feature type="transmembrane region" description="Helical" evidence="5">
    <location>
        <begin position="91"/>
        <end position="111"/>
    </location>
</feature>
<evidence type="ECO:0000256" key="5">
    <source>
        <dbReference type="SAM" id="Phobius"/>
    </source>
</evidence>
<evidence type="ECO:0000256" key="1">
    <source>
        <dbReference type="ARBA" id="ARBA00004141"/>
    </source>
</evidence>
<sequence>MESYWLDICILLPLAWGLVRGLYKGLVLSIGSFIGLVLGIFVAYTYASDLAGEMTKWFTLSYSVCYALAYFFIFIAVALVAFLVAKLIDKFLSIITLGWLNKLLGALFGVLKYAMVLSVLINLCEYAGNYVNIIPQDSKEKSFLYKPVKKLVPWVLPYIDEYAH</sequence>
<evidence type="ECO:0000256" key="3">
    <source>
        <dbReference type="ARBA" id="ARBA00022989"/>
    </source>
</evidence>